<gene>
    <name evidence="2" type="ORF">GCM10007047_20520</name>
</gene>
<sequence>MKSELVYMDSKSSKFWNLTSEGAKHTVVYGRIGTDGQTKEKVFKSEEDAKKNFEKLVKQKMSKGYIEASTGTTSTPEGTENGLIPAIAFNSIKKQSDLHENAGTFVGKRIVDFDPKKGAKADSSLAYRFRIDWDSDDSVTDMLKQYLDSDACLHATALVIGAWSGDDSEASPEPIIKLLTERKDRLPKITAIYLGDIIAEENEMSWINQSDITPLLSAFPNLQLLRTRGGDSLQLEPVKHETLRALAIETGGLDADVIRAILSCDFPALEHLEIWLGTDEYGSNSSVEDLQPLFAGELFPNLKYLGLRNCDYVDNIAGVIVNSPIIDRIETLDLSLGVLTDTGGNALLNAPNGKALKRLDLHYNYMTAGMIKKLKSLDLTVDASKPSDMDEDGEWRFVAVGE</sequence>
<accession>A0A8J3GEG9</accession>
<dbReference type="Proteomes" id="UP000642829">
    <property type="component" value="Unassembled WGS sequence"/>
</dbReference>
<protein>
    <submittedName>
        <fullName evidence="2">WGR domain-containing protein</fullName>
    </submittedName>
</protein>
<dbReference type="InterPro" id="IPR036930">
    <property type="entry name" value="WGR_dom_sf"/>
</dbReference>
<dbReference type="InterPro" id="IPR032675">
    <property type="entry name" value="LRR_dom_sf"/>
</dbReference>
<dbReference type="Pfam" id="PF05406">
    <property type="entry name" value="WGR"/>
    <property type="match status" value="1"/>
</dbReference>
<organism evidence="2 3">
    <name type="scientific">Cerasicoccus arenae</name>
    <dbReference type="NCBI Taxonomy" id="424488"/>
    <lineage>
        <taxon>Bacteria</taxon>
        <taxon>Pseudomonadati</taxon>
        <taxon>Verrucomicrobiota</taxon>
        <taxon>Opitutia</taxon>
        <taxon>Puniceicoccales</taxon>
        <taxon>Cerasicoccaceae</taxon>
        <taxon>Cerasicoccus</taxon>
    </lineage>
</organism>
<dbReference type="Gene3D" id="2.20.140.10">
    <property type="entry name" value="WGR domain"/>
    <property type="match status" value="1"/>
</dbReference>
<reference evidence="2" key="2">
    <citation type="submission" date="2020-09" db="EMBL/GenBank/DDBJ databases">
        <authorList>
            <person name="Sun Q."/>
            <person name="Kim S."/>
        </authorList>
    </citation>
    <scope>NUCLEOTIDE SEQUENCE</scope>
    <source>
        <strain evidence="2">KCTC 12870</strain>
    </source>
</reference>
<dbReference type="RefSeq" id="WP_189514764.1">
    <property type="nucleotide sequence ID" value="NZ_BMXG01000011.1"/>
</dbReference>
<dbReference type="InterPro" id="IPR008893">
    <property type="entry name" value="WGR_domain"/>
</dbReference>
<dbReference type="InterPro" id="IPR049809">
    <property type="entry name" value="YehF/YfeS-like_WGR"/>
</dbReference>
<evidence type="ECO:0000259" key="1">
    <source>
        <dbReference type="PROSITE" id="PS51977"/>
    </source>
</evidence>
<reference evidence="2" key="1">
    <citation type="journal article" date="2014" name="Int. J. Syst. Evol. Microbiol.">
        <title>Complete genome sequence of Corynebacterium casei LMG S-19264T (=DSM 44701T), isolated from a smear-ripened cheese.</title>
        <authorList>
            <consortium name="US DOE Joint Genome Institute (JGI-PGF)"/>
            <person name="Walter F."/>
            <person name="Albersmeier A."/>
            <person name="Kalinowski J."/>
            <person name="Ruckert C."/>
        </authorList>
    </citation>
    <scope>NUCLEOTIDE SEQUENCE</scope>
    <source>
        <strain evidence="2">KCTC 12870</strain>
    </source>
</reference>
<proteinExistence type="predicted"/>
<dbReference type="InterPro" id="IPR047722">
    <property type="entry name" value="STM4015-like"/>
</dbReference>
<dbReference type="EMBL" id="BMXG01000011">
    <property type="protein sequence ID" value="GHC03747.1"/>
    <property type="molecule type" value="Genomic_DNA"/>
</dbReference>
<dbReference type="SMART" id="SM00773">
    <property type="entry name" value="WGR"/>
    <property type="match status" value="1"/>
</dbReference>
<name>A0A8J3GEG9_9BACT</name>
<dbReference type="Gene3D" id="3.80.10.10">
    <property type="entry name" value="Ribonuclease Inhibitor"/>
    <property type="match status" value="1"/>
</dbReference>
<dbReference type="NCBIfam" id="NF038076">
    <property type="entry name" value="fam_STM4015"/>
    <property type="match status" value="1"/>
</dbReference>
<evidence type="ECO:0000313" key="3">
    <source>
        <dbReference type="Proteomes" id="UP000642829"/>
    </source>
</evidence>
<evidence type="ECO:0000313" key="2">
    <source>
        <dbReference type="EMBL" id="GHC03747.1"/>
    </source>
</evidence>
<comment type="caution">
    <text evidence="2">The sequence shown here is derived from an EMBL/GenBank/DDBJ whole genome shotgun (WGS) entry which is preliminary data.</text>
</comment>
<dbReference type="SUPFAM" id="SSF142921">
    <property type="entry name" value="WGR domain-like"/>
    <property type="match status" value="1"/>
</dbReference>
<dbReference type="PROSITE" id="PS51977">
    <property type="entry name" value="WGR"/>
    <property type="match status" value="1"/>
</dbReference>
<dbReference type="SUPFAM" id="SSF52047">
    <property type="entry name" value="RNI-like"/>
    <property type="match status" value="1"/>
</dbReference>
<keyword evidence="3" id="KW-1185">Reference proteome</keyword>
<dbReference type="CDD" id="cd07996">
    <property type="entry name" value="WGR_MMR_like"/>
    <property type="match status" value="1"/>
</dbReference>
<feature type="domain" description="WGR" evidence="1">
    <location>
        <begin position="1"/>
        <end position="79"/>
    </location>
</feature>
<dbReference type="AlphaFoldDB" id="A0A8J3GEG9"/>